<proteinExistence type="predicted"/>
<name>A0A0F9ARG7_9ZZZZ</name>
<dbReference type="AlphaFoldDB" id="A0A0F9ARG7"/>
<accession>A0A0F9ARG7</accession>
<feature type="non-terminal residue" evidence="1">
    <location>
        <position position="1"/>
    </location>
</feature>
<gene>
    <name evidence="1" type="ORF">LCGC14_2880260</name>
</gene>
<reference evidence="1" key="1">
    <citation type="journal article" date="2015" name="Nature">
        <title>Complex archaea that bridge the gap between prokaryotes and eukaryotes.</title>
        <authorList>
            <person name="Spang A."/>
            <person name="Saw J.H."/>
            <person name="Jorgensen S.L."/>
            <person name="Zaremba-Niedzwiedzka K."/>
            <person name="Martijn J."/>
            <person name="Lind A.E."/>
            <person name="van Eijk R."/>
            <person name="Schleper C."/>
            <person name="Guy L."/>
            <person name="Ettema T.J."/>
        </authorList>
    </citation>
    <scope>NUCLEOTIDE SEQUENCE</scope>
</reference>
<sequence>TASAYGEETQTLEWGIKEGTYSLVLMNDDGSQGLDLAVSIGVKYPP</sequence>
<protein>
    <submittedName>
        <fullName evidence="1">Uncharacterized protein</fullName>
    </submittedName>
</protein>
<comment type="caution">
    <text evidence="1">The sequence shown here is derived from an EMBL/GenBank/DDBJ whole genome shotgun (WGS) entry which is preliminary data.</text>
</comment>
<evidence type="ECO:0000313" key="1">
    <source>
        <dbReference type="EMBL" id="KKK74786.1"/>
    </source>
</evidence>
<organism evidence="1">
    <name type="scientific">marine sediment metagenome</name>
    <dbReference type="NCBI Taxonomy" id="412755"/>
    <lineage>
        <taxon>unclassified sequences</taxon>
        <taxon>metagenomes</taxon>
        <taxon>ecological metagenomes</taxon>
    </lineage>
</organism>
<dbReference type="EMBL" id="LAZR01056154">
    <property type="protein sequence ID" value="KKK74786.1"/>
    <property type="molecule type" value="Genomic_DNA"/>
</dbReference>